<proteinExistence type="predicted"/>
<protein>
    <submittedName>
        <fullName evidence="1">Anthranilate synthase component 1</fullName>
    </submittedName>
</protein>
<keyword evidence="2" id="KW-1185">Reference proteome</keyword>
<evidence type="ECO:0000313" key="1">
    <source>
        <dbReference type="EMBL" id="GER32885.1"/>
    </source>
</evidence>
<sequence>MVKPVRIPQDNQSPHDLRHVLSRRMAVLANPQVLENSNGPTARDPHNPIRNRQLFAVHNLRGRHITVLFNPQLQLIQELVNPLTLCMRRVPNTERVDNALHLDPAVTGRFIGPNIPHF</sequence>
<evidence type="ECO:0000313" key="2">
    <source>
        <dbReference type="Proteomes" id="UP000325081"/>
    </source>
</evidence>
<dbReference type="AlphaFoldDB" id="A0A5A7PJ27"/>
<dbReference type="EMBL" id="BKCP01004639">
    <property type="protein sequence ID" value="GER32885.1"/>
    <property type="molecule type" value="Genomic_DNA"/>
</dbReference>
<organism evidence="1 2">
    <name type="scientific">Striga asiatica</name>
    <name type="common">Asiatic witchweed</name>
    <name type="synonym">Buchnera asiatica</name>
    <dbReference type="NCBI Taxonomy" id="4170"/>
    <lineage>
        <taxon>Eukaryota</taxon>
        <taxon>Viridiplantae</taxon>
        <taxon>Streptophyta</taxon>
        <taxon>Embryophyta</taxon>
        <taxon>Tracheophyta</taxon>
        <taxon>Spermatophyta</taxon>
        <taxon>Magnoliopsida</taxon>
        <taxon>eudicotyledons</taxon>
        <taxon>Gunneridae</taxon>
        <taxon>Pentapetalae</taxon>
        <taxon>asterids</taxon>
        <taxon>lamiids</taxon>
        <taxon>Lamiales</taxon>
        <taxon>Orobanchaceae</taxon>
        <taxon>Buchnereae</taxon>
        <taxon>Striga</taxon>
    </lineage>
</organism>
<gene>
    <name evidence="1" type="ORF">STAS_08979</name>
</gene>
<comment type="caution">
    <text evidence="1">The sequence shown here is derived from an EMBL/GenBank/DDBJ whole genome shotgun (WGS) entry which is preliminary data.</text>
</comment>
<accession>A0A5A7PJ27</accession>
<name>A0A5A7PJ27_STRAF</name>
<reference evidence="2" key="1">
    <citation type="journal article" date="2019" name="Curr. Biol.">
        <title>Genome Sequence of Striga asiatica Provides Insight into the Evolution of Plant Parasitism.</title>
        <authorList>
            <person name="Yoshida S."/>
            <person name="Kim S."/>
            <person name="Wafula E.K."/>
            <person name="Tanskanen J."/>
            <person name="Kim Y.M."/>
            <person name="Honaas L."/>
            <person name="Yang Z."/>
            <person name="Spallek T."/>
            <person name="Conn C.E."/>
            <person name="Ichihashi Y."/>
            <person name="Cheong K."/>
            <person name="Cui S."/>
            <person name="Der J.P."/>
            <person name="Gundlach H."/>
            <person name="Jiao Y."/>
            <person name="Hori C."/>
            <person name="Ishida J.K."/>
            <person name="Kasahara H."/>
            <person name="Kiba T."/>
            <person name="Kim M.S."/>
            <person name="Koo N."/>
            <person name="Laohavisit A."/>
            <person name="Lee Y.H."/>
            <person name="Lumba S."/>
            <person name="McCourt P."/>
            <person name="Mortimer J.C."/>
            <person name="Mutuku J.M."/>
            <person name="Nomura T."/>
            <person name="Sasaki-Sekimoto Y."/>
            <person name="Seto Y."/>
            <person name="Wang Y."/>
            <person name="Wakatake T."/>
            <person name="Sakakibara H."/>
            <person name="Demura T."/>
            <person name="Yamaguchi S."/>
            <person name="Yoneyama K."/>
            <person name="Manabe R.I."/>
            <person name="Nelson D.C."/>
            <person name="Schulman A.H."/>
            <person name="Timko M.P."/>
            <person name="dePamphilis C.W."/>
            <person name="Choi D."/>
            <person name="Shirasu K."/>
        </authorList>
    </citation>
    <scope>NUCLEOTIDE SEQUENCE [LARGE SCALE GENOMIC DNA]</scope>
    <source>
        <strain evidence="2">cv. UVA1</strain>
    </source>
</reference>
<dbReference type="Proteomes" id="UP000325081">
    <property type="component" value="Unassembled WGS sequence"/>
</dbReference>